<dbReference type="EMBL" id="SJPI01000001">
    <property type="protein sequence ID" value="TWT53924.1"/>
    <property type="molecule type" value="Genomic_DNA"/>
</dbReference>
<evidence type="ECO:0000313" key="4">
    <source>
        <dbReference type="Proteomes" id="UP000316598"/>
    </source>
</evidence>
<feature type="transmembrane region" description="Helical" evidence="2">
    <location>
        <begin position="183"/>
        <end position="201"/>
    </location>
</feature>
<evidence type="ECO:0000256" key="2">
    <source>
        <dbReference type="SAM" id="Phobius"/>
    </source>
</evidence>
<reference evidence="3 4" key="1">
    <citation type="submission" date="2019-02" db="EMBL/GenBank/DDBJ databases">
        <title>Deep-cultivation of Planctomycetes and their phenomic and genomic characterization uncovers novel biology.</title>
        <authorList>
            <person name="Wiegand S."/>
            <person name="Jogler M."/>
            <person name="Boedeker C."/>
            <person name="Pinto D."/>
            <person name="Vollmers J."/>
            <person name="Rivas-Marin E."/>
            <person name="Kohn T."/>
            <person name="Peeters S.H."/>
            <person name="Heuer A."/>
            <person name="Rast P."/>
            <person name="Oberbeckmann S."/>
            <person name="Bunk B."/>
            <person name="Jeske O."/>
            <person name="Meyerdierks A."/>
            <person name="Storesund J.E."/>
            <person name="Kallscheuer N."/>
            <person name="Luecker S."/>
            <person name="Lage O.M."/>
            <person name="Pohl T."/>
            <person name="Merkel B.J."/>
            <person name="Hornburger P."/>
            <person name="Mueller R.-W."/>
            <person name="Bruemmer F."/>
            <person name="Labrenz M."/>
            <person name="Spormann A.M."/>
            <person name="Op Den Camp H."/>
            <person name="Overmann J."/>
            <person name="Amann R."/>
            <person name="Jetten M.S.M."/>
            <person name="Mascher T."/>
            <person name="Medema M.H."/>
            <person name="Devos D.P."/>
            <person name="Kaster A.-K."/>
            <person name="Ovreas L."/>
            <person name="Rohde M."/>
            <person name="Galperin M.Y."/>
            <person name="Jogler C."/>
        </authorList>
    </citation>
    <scope>NUCLEOTIDE SEQUENCE [LARGE SCALE GENOMIC DNA]</scope>
    <source>
        <strain evidence="3 4">Pla22</strain>
    </source>
</reference>
<feature type="transmembrane region" description="Helical" evidence="2">
    <location>
        <begin position="501"/>
        <end position="519"/>
    </location>
</feature>
<gene>
    <name evidence="3" type="ORF">Pla22_15580</name>
</gene>
<feature type="transmembrane region" description="Helical" evidence="2">
    <location>
        <begin position="398"/>
        <end position="415"/>
    </location>
</feature>
<feature type="compositionally biased region" description="Polar residues" evidence="1">
    <location>
        <begin position="136"/>
        <end position="159"/>
    </location>
</feature>
<dbReference type="AlphaFoldDB" id="A0A5C5WSM1"/>
<keyword evidence="2" id="KW-0472">Membrane</keyword>
<keyword evidence="2" id="KW-1133">Transmembrane helix</keyword>
<feature type="transmembrane region" description="Helical" evidence="2">
    <location>
        <begin position="213"/>
        <end position="236"/>
    </location>
</feature>
<feature type="region of interest" description="Disordered" evidence="1">
    <location>
        <begin position="116"/>
        <end position="165"/>
    </location>
</feature>
<keyword evidence="2" id="KW-0812">Transmembrane</keyword>
<accession>A0A5C5WSM1</accession>
<dbReference type="Proteomes" id="UP000316598">
    <property type="component" value="Unassembled WGS sequence"/>
</dbReference>
<organism evidence="3 4">
    <name type="scientific">Rubripirellula amarantea</name>
    <dbReference type="NCBI Taxonomy" id="2527999"/>
    <lineage>
        <taxon>Bacteria</taxon>
        <taxon>Pseudomonadati</taxon>
        <taxon>Planctomycetota</taxon>
        <taxon>Planctomycetia</taxon>
        <taxon>Pirellulales</taxon>
        <taxon>Pirellulaceae</taxon>
        <taxon>Rubripirellula</taxon>
    </lineage>
</organism>
<keyword evidence="4" id="KW-1185">Reference proteome</keyword>
<feature type="transmembrane region" description="Helical" evidence="2">
    <location>
        <begin position="452"/>
        <end position="470"/>
    </location>
</feature>
<feature type="transmembrane region" description="Helical" evidence="2">
    <location>
        <begin position="363"/>
        <end position="386"/>
    </location>
</feature>
<feature type="transmembrane region" description="Helical" evidence="2">
    <location>
        <begin position="293"/>
        <end position="313"/>
    </location>
</feature>
<comment type="caution">
    <text evidence="3">The sequence shown here is derived from an EMBL/GenBank/DDBJ whole genome shotgun (WGS) entry which is preliminary data.</text>
</comment>
<evidence type="ECO:0000313" key="3">
    <source>
        <dbReference type="EMBL" id="TWT53924.1"/>
    </source>
</evidence>
<evidence type="ECO:0000256" key="1">
    <source>
        <dbReference type="SAM" id="MobiDB-lite"/>
    </source>
</evidence>
<proteinExistence type="predicted"/>
<name>A0A5C5WSM1_9BACT</name>
<sequence>MSEILLYYRRPDPTTWVYLSSFLTIGLYFVFRRFWSIRNLDLVLLILLAPGLLIVHEGYRRQFDDSETIVQHAADQHLQEDSNGDTDPLEKLPFEAFTDPSADGFERLLLNRGTTLVSQSTDSPDGIPPDDFEIDTATSGSDQAASSTSGDQAASSTPGDQAEATVDETLAESAARYRSIRRFGFIYLFVVEALLLIRLMLDPLMVRRPLLDPNLTSGGLTFIGISMFVFMMANVVKSDSRIQVTQGPALGPGYALMNMLPAIPTRPVSDAPGGVSPAQPTNLSPAQQSLARVAKTLAIAAQLAIVTGIVLFGNRHFGNLKAGVGCATLYLLLPYTAQMTGRVDHAIPAALLLWALLCYRRPLIAGGFIGLAAGLVYYPLFLLPLWFSFYWQRGAKSFLLGFLATLAILVFALSLDQSASLSEHLQRMFGLFNPNKDASELRGFWSLGLEPIWRLPVIVAFVILCVFFAIWPVQKNLGTLLSGSAAVMVAAQFWHGYGGGLYIAWFLPMLLLTIFRPNLQDRVATKMVITKRGKGSSRASDSTGTTSFASGT</sequence>
<dbReference type="RefSeq" id="WP_242631857.1">
    <property type="nucleotide sequence ID" value="NZ_SJPI01000001.1"/>
</dbReference>
<feature type="transmembrane region" description="Helical" evidence="2">
    <location>
        <begin position="15"/>
        <end position="31"/>
    </location>
</feature>
<protein>
    <submittedName>
        <fullName evidence="3">Uncharacterized protein</fullName>
    </submittedName>
</protein>